<evidence type="ECO:0000256" key="1">
    <source>
        <dbReference type="SAM" id="MobiDB-lite"/>
    </source>
</evidence>
<sequence length="212" mass="21664">MLLHVVVALMPDTNRASPRIQIGISMSVDGVVALVVVGSDSGSVDGAGVVLVAGLGGSSVMASYASSVSSVPLPSESGLSVWIGLGTSRFTVPRPVPQARGSGSAVPQPAHPTGSDCSSRSAVTTSARKLPPREVDATFPDEDDGLAIVLVFVHLAPAASSLVLVVDFVPRAGCVSSPVPSSPSRVLLANGRPASLSSGWVVDSFWRWLLER</sequence>
<organism evidence="2 3">
    <name type="scientific">Anopheles melas</name>
    <dbReference type="NCBI Taxonomy" id="34690"/>
    <lineage>
        <taxon>Eukaryota</taxon>
        <taxon>Metazoa</taxon>
        <taxon>Ecdysozoa</taxon>
        <taxon>Arthropoda</taxon>
        <taxon>Hexapoda</taxon>
        <taxon>Insecta</taxon>
        <taxon>Pterygota</taxon>
        <taxon>Neoptera</taxon>
        <taxon>Endopterygota</taxon>
        <taxon>Diptera</taxon>
        <taxon>Nematocera</taxon>
        <taxon>Culicoidea</taxon>
        <taxon>Culicidae</taxon>
        <taxon>Anophelinae</taxon>
        <taxon>Anopheles</taxon>
    </lineage>
</organism>
<reference evidence="2" key="2">
    <citation type="submission" date="2020-05" db="UniProtKB">
        <authorList>
            <consortium name="EnsemblMetazoa"/>
        </authorList>
    </citation>
    <scope>IDENTIFICATION</scope>
    <source>
        <strain evidence="2">CM1001059</strain>
    </source>
</reference>
<dbReference type="EnsemblMetazoa" id="AMEC018299-RA">
    <property type="protein sequence ID" value="AMEC018299-PA"/>
    <property type="gene ID" value="AMEC018299"/>
</dbReference>
<keyword evidence="3" id="KW-1185">Reference proteome</keyword>
<dbReference type="VEuPathDB" id="VectorBase:AMEC018299"/>
<evidence type="ECO:0000313" key="3">
    <source>
        <dbReference type="Proteomes" id="UP000075902"/>
    </source>
</evidence>
<name>A0A182UD90_9DIPT</name>
<evidence type="ECO:0000313" key="2">
    <source>
        <dbReference type="EnsemblMetazoa" id="AMEC018299-PA"/>
    </source>
</evidence>
<dbReference type="Proteomes" id="UP000075902">
    <property type="component" value="Unassembled WGS sequence"/>
</dbReference>
<reference evidence="3" key="1">
    <citation type="submission" date="2014-01" db="EMBL/GenBank/DDBJ databases">
        <title>The Genome Sequence of Anopheles melas CM1001059_A (V2).</title>
        <authorList>
            <consortium name="The Broad Institute Genomics Platform"/>
            <person name="Neafsey D.E."/>
            <person name="Besansky N."/>
            <person name="Howell P."/>
            <person name="Walton C."/>
            <person name="Young S.K."/>
            <person name="Zeng Q."/>
            <person name="Gargeya S."/>
            <person name="Fitzgerald M."/>
            <person name="Haas B."/>
            <person name="Abouelleil A."/>
            <person name="Allen A.W."/>
            <person name="Alvarado L."/>
            <person name="Arachchi H.M."/>
            <person name="Berlin A.M."/>
            <person name="Chapman S.B."/>
            <person name="Gainer-Dewar J."/>
            <person name="Goldberg J."/>
            <person name="Griggs A."/>
            <person name="Gujja S."/>
            <person name="Hansen M."/>
            <person name="Howarth C."/>
            <person name="Imamovic A."/>
            <person name="Ireland A."/>
            <person name="Larimer J."/>
            <person name="McCowan C."/>
            <person name="Murphy C."/>
            <person name="Pearson M."/>
            <person name="Poon T.W."/>
            <person name="Priest M."/>
            <person name="Roberts A."/>
            <person name="Saif S."/>
            <person name="Shea T."/>
            <person name="Sisk P."/>
            <person name="Sykes S."/>
            <person name="Wortman J."/>
            <person name="Nusbaum C."/>
            <person name="Birren B."/>
        </authorList>
    </citation>
    <scope>NUCLEOTIDE SEQUENCE [LARGE SCALE GENOMIC DNA]</scope>
    <source>
        <strain evidence="3">CM1001059</strain>
    </source>
</reference>
<accession>A0A182UD90</accession>
<feature type="compositionally biased region" description="Polar residues" evidence="1">
    <location>
        <begin position="115"/>
        <end position="127"/>
    </location>
</feature>
<proteinExistence type="predicted"/>
<protein>
    <submittedName>
        <fullName evidence="2">Uncharacterized protein</fullName>
    </submittedName>
</protein>
<dbReference type="AlphaFoldDB" id="A0A182UD90"/>
<feature type="region of interest" description="Disordered" evidence="1">
    <location>
        <begin position="96"/>
        <end position="129"/>
    </location>
</feature>